<dbReference type="Proteomes" id="UP000315525">
    <property type="component" value="Unassembled WGS sequence"/>
</dbReference>
<keyword evidence="5 7" id="KW-0472">Membrane</keyword>
<keyword evidence="2" id="KW-1003">Cell membrane</keyword>
<evidence type="ECO:0000256" key="1">
    <source>
        <dbReference type="ARBA" id="ARBA00004533"/>
    </source>
</evidence>
<keyword evidence="7" id="KW-0812">Transmembrane</keyword>
<dbReference type="AlphaFoldDB" id="A0A523UN40"/>
<dbReference type="EMBL" id="SOJN01000142">
    <property type="protein sequence ID" value="TET43963.1"/>
    <property type="molecule type" value="Genomic_DNA"/>
</dbReference>
<organism evidence="8 9">
    <name type="scientific">candidate division TA06 bacterium</name>
    <dbReference type="NCBI Taxonomy" id="2250710"/>
    <lineage>
        <taxon>Bacteria</taxon>
        <taxon>Bacteria division TA06</taxon>
    </lineage>
</organism>
<protein>
    <recommendedName>
        <fullName evidence="10">Lipid A biosynthesis acyltransferase</fullName>
    </recommendedName>
</protein>
<sequence length="297" mass="33768">MKIWLIKFGTLVALVFPRFLSYLIAGLLAHFAYFLLGKRKKALFTNLHHICRGETDRRTFLARKTLQNFARATVDFLSIPSMKRDELPGMVRDEGMENLDRAHAKGRGVIVVTAHLGNWELAGCYLASFSYPITAVAESKGPGEKIFEFYLHYRQHMGMKIVALEEKGLVHRLLGVLDQKGIVVLVGDRDLSESGIRVRFFDSTVSFPQGPAVLALRSGAPIICGYLLRGERGEKPYRVVVDPMIEFKRSGRLSEDVRSLTQMIADRIANQVMRFPDQWYVFQPPWEEHHAHPDGVR</sequence>
<dbReference type="GO" id="GO:0016746">
    <property type="term" value="F:acyltransferase activity"/>
    <property type="evidence" value="ECO:0007669"/>
    <property type="project" value="UniProtKB-KW"/>
</dbReference>
<keyword evidence="4" id="KW-0808">Transferase</keyword>
<comment type="subcellular location">
    <subcellularLocation>
        <location evidence="1">Cell inner membrane</location>
    </subcellularLocation>
</comment>
<dbReference type="CDD" id="cd07984">
    <property type="entry name" value="LPLAT_LABLAT-like"/>
    <property type="match status" value="1"/>
</dbReference>
<dbReference type="PANTHER" id="PTHR30606:SF10">
    <property type="entry name" value="PHOSPHATIDYLINOSITOL MANNOSIDE ACYLTRANSFERASE"/>
    <property type="match status" value="1"/>
</dbReference>
<dbReference type="GO" id="GO:0009247">
    <property type="term" value="P:glycolipid biosynthetic process"/>
    <property type="evidence" value="ECO:0007669"/>
    <property type="project" value="UniProtKB-ARBA"/>
</dbReference>
<proteinExistence type="predicted"/>
<keyword evidence="3" id="KW-0997">Cell inner membrane</keyword>
<dbReference type="PANTHER" id="PTHR30606">
    <property type="entry name" value="LIPID A BIOSYNTHESIS LAUROYL ACYLTRANSFERASE"/>
    <property type="match status" value="1"/>
</dbReference>
<evidence type="ECO:0000256" key="6">
    <source>
        <dbReference type="ARBA" id="ARBA00023315"/>
    </source>
</evidence>
<evidence type="ECO:0000256" key="7">
    <source>
        <dbReference type="SAM" id="Phobius"/>
    </source>
</evidence>
<feature type="transmembrane region" description="Helical" evidence="7">
    <location>
        <begin position="19"/>
        <end position="36"/>
    </location>
</feature>
<dbReference type="GO" id="GO:0005886">
    <property type="term" value="C:plasma membrane"/>
    <property type="evidence" value="ECO:0007669"/>
    <property type="project" value="UniProtKB-SubCell"/>
</dbReference>
<evidence type="ECO:0000313" key="8">
    <source>
        <dbReference type="EMBL" id="TET43963.1"/>
    </source>
</evidence>
<evidence type="ECO:0008006" key="10">
    <source>
        <dbReference type="Google" id="ProtNLM"/>
    </source>
</evidence>
<evidence type="ECO:0000313" key="9">
    <source>
        <dbReference type="Proteomes" id="UP000315525"/>
    </source>
</evidence>
<gene>
    <name evidence="8" type="ORF">E3J62_11495</name>
</gene>
<comment type="caution">
    <text evidence="8">The sequence shown here is derived from an EMBL/GenBank/DDBJ whole genome shotgun (WGS) entry which is preliminary data.</text>
</comment>
<keyword evidence="7" id="KW-1133">Transmembrane helix</keyword>
<accession>A0A523UN40</accession>
<evidence type="ECO:0000256" key="3">
    <source>
        <dbReference type="ARBA" id="ARBA00022519"/>
    </source>
</evidence>
<name>A0A523UN40_UNCT6</name>
<reference evidence="8 9" key="1">
    <citation type="submission" date="2019-03" db="EMBL/GenBank/DDBJ databases">
        <title>Metabolic potential of uncultured bacteria and archaea associated with petroleum seepage in deep-sea sediments.</title>
        <authorList>
            <person name="Dong X."/>
            <person name="Hubert C."/>
        </authorList>
    </citation>
    <scope>NUCLEOTIDE SEQUENCE [LARGE SCALE GENOMIC DNA]</scope>
    <source>
        <strain evidence="8">E44_bin18</strain>
    </source>
</reference>
<keyword evidence="6" id="KW-0012">Acyltransferase</keyword>
<evidence type="ECO:0000256" key="2">
    <source>
        <dbReference type="ARBA" id="ARBA00022475"/>
    </source>
</evidence>
<evidence type="ECO:0000256" key="5">
    <source>
        <dbReference type="ARBA" id="ARBA00023136"/>
    </source>
</evidence>
<dbReference type="Pfam" id="PF03279">
    <property type="entry name" value="Lip_A_acyltrans"/>
    <property type="match status" value="1"/>
</dbReference>
<evidence type="ECO:0000256" key="4">
    <source>
        <dbReference type="ARBA" id="ARBA00022679"/>
    </source>
</evidence>
<dbReference type="InterPro" id="IPR004960">
    <property type="entry name" value="LipA_acyltrans"/>
</dbReference>